<dbReference type="OrthoDB" id="6276488at2759"/>
<dbReference type="GO" id="GO:0042277">
    <property type="term" value="F:peptide binding"/>
    <property type="evidence" value="ECO:0007669"/>
    <property type="project" value="TreeGrafter"/>
</dbReference>
<evidence type="ECO:0000256" key="8">
    <source>
        <dbReference type="ARBA" id="ARBA00023224"/>
    </source>
</evidence>
<sequence>MLSSEHAVCVHFKNNNTNSVAIDILDIVINCYLVHFIAILGAFGNSITLIVLYREGFKDTSNIVLISLAGVDLCYLITLSVRKLSCVIYAFDYYSGHIYQLYTYTYVYVIGRLIMFISISHIAFISVERLLAVYCPLKVSTWFTNRNTTAIVMCIYLSWIIIMQPWLGFYRRIEWSFDTKYNHSCPSIVFTDWFTSNMSALSIVGYIVLNSSPCIFCCIITANCCALLYKLRLVAEQRSAMTSMNAKKSDVSVKVSRMLLTVCAVYCLCNVPSCVFYVFHQIFLMSALYQQLSSALRDFEEVLIAVNCTADFVIYTLLSAKFYNSVRKLFVCTRSETPQGLRKKKKKKECSVGGD</sequence>
<keyword evidence="3 9" id="KW-0812">Transmembrane</keyword>
<feature type="transmembrane region" description="Helical" evidence="9">
    <location>
        <begin position="63"/>
        <end position="81"/>
    </location>
</feature>
<evidence type="ECO:0000256" key="4">
    <source>
        <dbReference type="ARBA" id="ARBA00022989"/>
    </source>
</evidence>
<dbReference type="InterPro" id="IPR017452">
    <property type="entry name" value="GPCR_Rhodpsn_7TM"/>
</dbReference>
<evidence type="ECO:0000256" key="9">
    <source>
        <dbReference type="SAM" id="Phobius"/>
    </source>
</evidence>
<keyword evidence="4 9" id="KW-1133">Transmembrane helix</keyword>
<dbReference type="Proteomes" id="UP000678393">
    <property type="component" value="Unassembled WGS sequence"/>
</dbReference>
<dbReference type="PROSITE" id="PS50262">
    <property type="entry name" value="G_PROTEIN_RECEP_F1_2"/>
    <property type="match status" value="1"/>
</dbReference>
<keyword evidence="8" id="KW-0807">Transducer</keyword>
<keyword evidence="12" id="KW-1185">Reference proteome</keyword>
<protein>
    <recommendedName>
        <fullName evidence="10">G-protein coupled receptors family 1 profile domain-containing protein</fullName>
    </recommendedName>
</protein>
<dbReference type="InterPro" id="IPR019427">
    <property type="entry name" value="7TM_GPCR_serpentine_rcpt_Srw"/>
</dbReference>
<feature type="transmembrane region" description="Helical" evidence="9">
    <location>
        <begin position="27"/>
        <end position="51"/>
    </location>
</feature>
<reference evidence="11" key="1">
    <citation type="submission" date="2021-04" db="EMBL/GenBank/DDBJ databases">
        <authorList>
            <consortium name="Molecular Ecology Group"/>
        </authorList>
    </citation>
    <scope>NUCLEOTIDE SEQUENCE</scope>
</reference>
<evidence type="ECO:0000256" key="5">
    <source>
        <dbReference type="ARBA" id="ARBA00023040"/>
    </source>
</evidence>
<evidence type="ECO:0000256" key="3">
    <source>
        <dbReference type="ARBA" id="ARBA00022692"/>
    </source>
</evidence>
<evidence type="ECO:0000259" key="10">
    <source>
        <dbReference type="PROSITE" id="PS50262"/>
    </source>
</evidence>
<gene>
    <name evidence="11" type="ORF">CUNI_LOCUS12195</name>
</gene>
<comment type="subcellular location">
    <subcellularLocation>
        <location evidence="1">Cell membrane</location>
        <topology evidence="1">Multi-pass membrane protein</topology>
    </subcellularLocation>
</comment>
<evidence type="ECO:0000256" key="2">
    <source>
        <dbReference type="ARBA" id="ARBA00022475"/>
    </source>
</evidence>
<evidence type="ECO:0000256" key="7">
    <source>
        <dbReference type="ARBA" id="ARBA00023170"/>
    </source>
</evidence>
<dbReference type="Gene3D" id="1.20.1070.10">
    <property type="entry name" value="Rhodopsin 7-helix transmembrane proteins"/>
    <property type="match status" value="1"/>
</dbReference>
<feature type="transmembrane region" description="Helical" evidence="9">
    <location>
        <begin position="203"/>
        <end position="229"/>
    </location>
</feature>
<feature type="transmembrane region" description="Helical" evidence="9">
    <location>
        <begin position="148"/>
        <end position="167"/>
    </location>
</feature>
<dbReference type="GO" id="GO:0008528">
    <property type="term" value="F:G protein-coupled peptide receptor activity"/>
    <property type="evidence" value="ECO:0007669"/>
    <property type="project" value="InterPro"/>
</dbReference>
<feature type="domain" description="G-protein coupled receptors family 1 profile" evidence="10">
    <location>
        <begin position="44"/>
        <end position="315"/>
    </location>
</feature>
<dbReference type="SUPFAM" id="SSF81321">
    <property type="entry name" value="Family A G protein-coupled receptor-like"/>
    <property type="match status" value="1"/>
</dbReference>
<evidence type="ECO:0000256" key="1">
    <source>
        <dbReference type="ARBA" id="ARBA00004651"/>
    </source>
</evidence>
<dbReference type="Pfam" id="PF10324">
    <property type="entry name" value="7TM_GPCR_Srw"/>
    <property type="match status" value="1"/>
</dbReference>
<keyword evidence="6 9" id="KW-0472">Membrane</keyword>
<feature type="transmembrane region" description="Helical" evidence="9">
    <location>
        <begin position="258"/>
        <end position="279"/>
    </location>
</feature>
<name>A0A8S3ZAL4_9EUPU</name>
<proteinExistence type="predicted"/>
<dbReference type="AlphaFoldDB" id="A0A8S3ZAL4"/>
<dbReference type="PANTHER" id="PTHR24229">
    <property type="entry name" value="NEUROPEPTIDES RECEPTOR"/>
    <property type="match status" value="1"/>
</dbReference>
<dbReference type="GO" id="GO:0043005">
    <property type="term" value="C:neuron projection"/>
    <property type="evidence" value="ECO:0007669"/>
    <property type="project" value="TreeGrafter"/>
</dbReference>
<keyword evidence="2" id="KW-1003">Cell membrane</keyword>
<keyword evidence="5" id="KW-0297">G-protein coupled receptor</keyword>
<dbReference type="InterPro" id="IPR000276">
    <property type="entry name" value="GPCR_Rhodpsn"/>
</dbReference>
<dbReference type="EMBL" id="CAJHNH020002410">
    <property type="protein sequence ID" value="CAG5126637.1"/>
    <property type="molecule type" value="Genomic_DNA"/>
</dbReference>
<organism evidence="11 12">
    <name type="scientific">Candidula unifasciata</name>
    <dbReference type="NCBI Taxonomy" id="100452"/>
    <lineage>
        <taxon>Eukaryota</taxon>
        <taxon>Metazoa</taxon>
        <taxon>Spiralia</taxon>
        <taxon>Lophotrochozoa</taxon>
        <taxon>Mollusca</taxon>
        <taxon>Gastropoda</taxon>
        <taxon>Heterobranchia</taxon>
        <taxon>Euthyneura</taxon>
        <taxon>Panpulmonata</taxon>
        <taxon>Eupulmonata</taxon>
        <taxon>Stylommatophora</taxon>
        <taxon>Helicina</taxon>
        <taxon>Helicoidea</taxon>
        <taxon>Geomitridae</taxon>
        <taxon>Candidula</taxon>
    </lineage>
</organism>
<evidence type="ECO:0000313" key="12">
    <source>
        <dbReference type="Proteomes" id="UP000678393"/>
    </source>
</evidence>
<accession>A0A8S3ZAL4</accession>
<comment type="caution">
    <text evidence="11">The sequence shown here is derived from an EMBL/GenBank/DDBJ whole genome shotgun (WGS) entry which is preliminary data.</text>
</comment>
<feature type="transmembrane region" description="Helical" evidence="9">
    <location>
        <begin position="101"/>
        <end position="127"/>
    </location>
</feature>
<dbReference type="PRINTS" id="PR00237">
    <property type="entry name" value="GPCRRHODOPSN"/>
</dbReference>
<dbReference type="GO" id="GO:0005886">
    <property type="term" value="C:plasma membrane"/>
    <property type="evidence" value="ECO:0007669"/>
    <property type="project" value="UniProtKB-SubCell"/>
</dbReference>
<evidence type="ECO:0000313" key="11">
    <source>
        <dbReference type="EMBL" id="CAG5126637.1"/>
    </source>
</evidence>
<dbReference type="PANTHER" id="PTHR24229:SF40">
    <property type="entry name" value="ALLATOSTATIN C RECEPTOR 1-RELATED"/>
    <property type="match status" value="1"/>
</dbReference>
<evidence type="ECO:0000256" key="6">
    <source>
        <dbReference type="ARBA" id="ARBA00023136"/>
    </source>
</evidence>
<keyword evidence="7" id="KW-0675">Receptor</keyword>